<dbReference type="Pfam" id="PF07993">
    <property type="entry name" value="NAD_binding_4"/>
    <property type="match status" value="1"/>
</dbReference>
<dbReference type="SMART" id="SM00823">
    <property type="entry name" value="PKS_PP"/>
    <property type="match status" value="1"/>
</dbReference>
<keyword evidence="1" id="KW-0596">Phosphopantetheine</keyword>
<accession>A0A2G8RW04</accession>
<proteinExistence type="predicted"/>
<dbReference type="SUPFAM" id="SSF51735">
    <property type="entry name" value="NAD(P)-binding Rossmann-fold domains"/>
    <property type="match status" value="1"/>
</dbReference>
<dbReference type="Gene3D" id="3.40.50.720">
    <property type="entry name" value="NAD(P)-binding Rossmann-like Domain"/>
    <property type="match status" value="1"/>
</dbReference>
<dbReference type="SUPFAM" id="SSF56801">
    <property type="entry name" value="Acetyl-CoA synthetase-like"/>
    <property type="match status" value="1"/>
</dbReference>
<keyword evidence="5" id="KW-1185">Reference proteome</keyword>
<dbReference type="InterPro" id="IPR051414">
    <property type="entry name" value="Adenylate-forming_Reductase"/>
</dbReference>
<dbReference type="InterPro" id="IPR036291">
    <property type="entry name" value="NAD(P)-bd_dom_sf"/>
</dbReference>
<dbReference type="Pfam" id="PF23562">
    <property type="entry name" value="AMP-binding_C_3"/>
    <property type="match status" value="1"/>
</dbReference>
<dbReference type="EMBL" id="AYKW01000045">
    <property type="protein sequence ID" value="PIL25691.1"/>
    <property type="molecule type" value="Genomic_DNA"/>
</dbReference>
<dbReference type="Gene3D" id="3.40.50.12780">
    <property type="entry name" value="N-terminal domain of ligase-like"/>
    <property type="match status" value="1"/>
</dbReference>
<protein>
    <recommendedName>
        <fullName evidence="3">Polyketide synthase-like phosphopantetheine-binding domain-containing protein</fullName>
    </recommendedName>
</protein>
<evidence type="ECO:0000256" key="1">
    <source>
        <dbReference type="ARBA" id="ARBA00022450"/>
    </source>
</evidence>
<dbReference type="STRING" id="1077348.A0A2G8RW04"/>
<name>A0A2G8RW04_9APHY</name>
<keyword evidence="2" id="KW-0597">Phosphoprotein</keyword>
<dbReference type="Pfam" id="PF00501">
    <property type="entry name" value="AMP-binding"/>
    <property type="match status" value="1"/>
</dbReference>
<dbReference type="InterPro" id="IPR013120">
    <property type="entry name" value="FAR_NAD-bd"/>
</dbReference>
<dbReference type="InterPro" id="IPR000873">
    <property type="entry name" value="AMP-dep_synth/lig_dom"/>
</dbReference>
<dbReference type="InterPro" id="IPR036736">
    <property type="entry name" value="ACP-like_sf"/>
</dbReference>
<comment type="caution">
    <text evidence="4">The sequence shown here is derived from an EMBL/GenBank/DDBJ whole genome shotgun (WGS) entry which is preliminary data.</text>
</comment>
<dbReference type="Pfam" id="PF00550">
    <property type="entry name" value="PP-binding"/>
    <property type="match status" value="1"/>
</dbReference>
<dbReference type="PANTHER" id="PTHR43439:SF2">
    <property type="entry name" value="ENZYME, PUTATIVE (JCVI)-RELATED"/>
    <property type="match status" value="1"/>
</dbReference>
<evidence type="ECO:0000259" key="3">
    <source>
        <dbReference type="SMART" id="SM00823"/>
    </source>
</evidence>
<dbReference type="InterPro" id="IPR020806">
    <property type="entry name" value="PKS_PP-bd"/>
</dbReference>
<evidence type="ECO:0000313" key="4">
    <source>
        <dbReference type="EMBL" id="PIL25691.1"/>
    </source>
</evidence>
<dbReference type="InterPro" id="IPR009081">
    <property type="entry name" value="PP-bd_ACP"/>
</dbReference>
<feature type="domain" description="Polyketide synthase-like phosphopantetheine-binding" evidence="3">
    <location>
        <begin position="602"/>
        <end position="678"/>
    </location>
</feature>
<reference evidence="4 5" key="1">
    <citation type="journal article" date="2015" name="Sci. Rep.">
        <title>Chromosome-level genome map provides insights into diverse defense mechanisms in the medicinal fungus Ganoderma sinense.</title>
        <authorList>
            <person name="Zhu Y."/>
            <person name="Xu J."/>
            <person name="Sun C."/>
            <person name="Zhou S."/>
            <person name="Xu H."/>
            <person name="Nelson D.R."/>
            <person name="Qian J."/>
            <person name="Song J."/>
            <person name="Luo H."/>
            <person name="Xiang L."/>
            <person name="Li Y."/>
            <person name="Xu Z."/>
            <person name="Ji A."/>
            <person name="Wang L."/>
            <person name="Lu S."/>
            <person name="Hayward A."/>
            <person name="Sun W."/>
            <person name="Li X."/>
            <person name="Schwartz D.C."/>
            <person name="Wang Y."/>
            <person name="Chen S."/>
        </authorList>
    </citation>
    <scope>NUCLEOTIDE SEQUENCE [LARGE SCALE GENOMIC DNA]</scope>
    <source>
        <strain evidence="4 5">ZZ0214-1</strain>
    </source>
</reference>
<dbReference type="PANTHER" id="PTHR43439">
    <property type="entry name" value="PHENYLACETATE-COENZYME A LIGASE"/>
    <property type="match status" value="1"/>
</dbReference>
<evidence type="ECO:0000256" key="2">
    <source>
        <dbReference type="ARBA" id="ARBA00022553"/>
    </source>
</evidence>
<dbReference type="InterPro" id="IPR042099">
    <property type="entry name" value="ANL_N_sf"/>
</dbReference>
<sequence length="1099" mass="120780">MSLKGAPGFYNPAVQTVQGANSTTFTSPGVDTTLTIPELFEFHAKHSPQHPVFVYADDDQKEHVIRFPEVYRAIRKAATLSSAHYSRLSDYYTDAQIGKSSNEPPVIGILATADSISFFTLKAGLMYLGLTAFPISTRNSAIAVAHLVSKAGVRQMYVSADPAMQRLAQDANELLARDGMSAFEALPMPRFEDLYGPGGDDEDALVPMGRVSPDKTCIIIHSSGSTAFPKPIKFLDKNFRKWGTFLYFGAVDFCGVRVGAQPNPMFHVMGSLMMTWTLYTGVVWTMFKPCTPPVVPTPEVFLDSVVATRSEMIYGVPAFIEAWARNLDNMPRIKTLRAMIYAGAPMNKQIGDRLAAEDIALIPFYGTTEIGAVVRLIPNPKTMDKPEWDYFEVSPHVDIRLIPQDGQPGIFEPVVFDSATFTPNVFNSVIDGRPAYSTSDLVEQHPTKPHLFRVFGRADDQLMLSTGEKTNPAPLEAILLQDPEVLACLMFGRGRFQNGILIQPKQGFDPSDEVKLEEYRNKIWPSIEKMNAYAPSHSRIFKEMIMVTNPTKPLEYTAKGTPRRQVCIKAYTAEISALYKRVEESSQVDLPPPRNWTPATVRQFVADVVRKVTKNAALRPEDDLFLQGVDSLQATWIRNTLVHALRSSSSVNTHDIPPGFVYAHPSAAALAAYLSSLFAGTTVDRDAERTAGIERMRALLDRYSAGLERRFPEKPAPATNGHTKVNGAGGEVVLVTGTTGRLGCHLLAQLLERPEVVRVYALNRESSGSVAALEKRSREAFKQWCLDDSLLSGGRVSFHAVDLAKPEFGLHRALYDEMRTSVTQIIHNAWRVDFNVALSSFEPLISGARNLLDLALNSSQPGGPRALFVSSISSMRNYPGSTPAIETIEIDPEIAHGAGYSESKWVTEQLFRRAAEKSGLRTTAVRVGQVSGDQKTGGWNTTEWVAAITRASKRLGCIPAKDEDISWVAVDVVAAALQEMVDSDERALHVVSPRPVPWNTVFLPIGEYLGVPAVPYDEWVARLEESARVASSLPGVQKHDAAHNLIGFFKSAGMGGAGVPLSTDKAVKASKALAEVRPIGREDALNYVQFWEQVGHLDI</sequence>
<gene>
    <name evidence="4" type="ORF">GSI_11441</name>
</gene>
<dbReference type="SUPFAM" id="SSF47336">
    <property type="entry name" value="ACP-like"/>
    <property type="match status" value="1"/>
</dbReference>
<dbReference type="OrthoDB" id="429813at2759"/>
<dbReference type="Proteomes" id="UP000230002">
    <property type="component" value="Unassembled WGS sequence"/>
</dbReference>
<dbReference type="AlphaFoldDB" id="A0A2G8RW04"/>
<evidence type="ECO:0000313" key="5">
    <source>
        <dbReference type="Proteomes" id="UP000230002"/>
    </source>
</evidence>
<dbReference type="GO" id="GO:0031177">
    <property type="term" value="F:phosphopantetheine binding"/>
    <property type="evidence" value="ECO:0007669"/>
    <property type="project" value="InterPro"/>
</dbReference>
<dbReference type="Gene3D" id="1.10.1200.10">
    <property type="entry name" value="ACP-like"/>
    <property type="match status" value="1"/>
</dbReference>
<organism evidence="4 5">
    <name type="scientific">Ganoderma sinense ZZ0214-1</name>
    <dbReference type="NCBI Taxonomy" id="1077348"/>
    <lineage>
        <taxon>Eukaryota</taxon>
        <taxon>Fungi</taxon>
        <taxon>Dikarya</taxon>
        <taxon>Basidiomycota</taxon>
        <taxon>Agaricomycotina</taxon>
        <taxon>Agaricomycetes</taxon>
        <taxon>Polyporales</taxon>
        <taxon>Polyporaceae</taxon>
        <taxon>Ganoderma</taxon>
    </lineage>
</organism>